<dbReference type="AlphaFoldDB" id="A0AAV4SZU6"/>
<gene>
    <name evidence="1" type="ORF">CDAR_399371</name>
</gene>
<protein>
    <submittedName>
        <fullName evidence="1">Uncharacterized protein</fullName>
    </submittedName>
</protein>
<dbReference type="EMBL" id="BPLQ01008536">
    <property type="protein sequence ID" value="GIY38087.1"/>
    <property type="molecule type" value="Genomic_DNA"/>
</dbReference>
<dbReference type="Proteomes" id="UP001054837">
    <property type="component" value="Unassembled WGS sequence"/>
</dbReference>
<proteinExistence type="predicted"/>
<reference evidence="1 2" key="1">
    <citation type="submission" date="2021-06" db="EMBL/GenBank/DDBJ databases">
        <title>Caerostris darwini draft genome.</title>
        <authorList>
            <person name="Kono N."/>
            <person name="Arakawa K."/>
        </authorList>
    </citation>
    <scope>NUCLEOTIDE SEQUENCE [LARGE SCALE GENOMIC DNA]</scope>
</reference>
<comment type="caution">
    <text evidence="1">The sequence shown here is derived from an EMBL/GenBank/DDBJ whole genome shotgun (WGS) entry which is preliminary data.</text>
</comment>
<accession>A0AAV4SZU6</accession>
<name>A0AAV4SZU6_9ARAC</name>
<evidence type="ECO:0000313" key="1">
    <source>
        <dbReference type="EMBL" id="GIY38087.1"/>
    </source>
</evidence>
<keyword evidence="2" id="KW-1185">Reference proteome</keyword>
<evidence type="ECO:0000313" key="2">
    <source>
        <dbReference type="Proteomes" id="UP001054837"/>
    </source>
</evidence>
<organism evidence="1 2">
    <name type="scientific">Caerostris darwini</name>
    <dbReference type="NCBI Taxonomy" id="1538125"/>
    <lineage>
        <taxon>Eukaryota</taxon>
        <taxon>Metazoa</taxon>
        <taxon>Ecdysozoa</taxon>
        <taxon>Arthropoda</taxon>
        <taxon>Chelicerata</taxon>
        <taxon>Arachnida</taxon>
        <taxon>Araneae</taxon>
        <taxon>Araneomorphae</taxon>
        <taxon>Entelegynae</taxon>
        <taxon>Araneoidea</taxon>
        <taxon>Araneidae</taxon>
        <taxon>Caerostris</taxon>
    </lineage>
</organism>
<sequence length="214" mass="25068">MVSGGHFYLQFYYVHSLQIYKVPARIRLLGFETKYLNRTSLSSQGLLSKGPILRTTSVQMSHNYESEKFHEFDQINEVLSVHLRELKVTKSYLAIDKIYCSNVNLILLKTAFSFEKWTKLYESWRCKLYSKSYASWISEVNGYGNGNCRQQCKLLKALLMATQWKLFATIRTIESSFNGMYLDWGRRNRNGFSSASCYKQVYVSCHRSLHVIRQ</sequence>